<dbReference type="SUPFAM" id="SSF64484">
    <property type="entry name" value="beta and beta-prime subunits of DNA dependent RNA-polymerase"/>
    <property type="match status" value="1"/>
</dbReference>
<dbReference type="InterPro" id="IPR007121">
    <property type="entry name" value="RNA_pol_bsu_CS"/>
</dbReference>
<dbReference type="Gene3D" id="2.40.50.150">
    <property type="match status" value="1"/>
</dbReference>
<dbReference type="Pfam" id="PF04561">
    <property type="entry name" value="RNA_pol_Rpb2_2"/>
    <property type="match status" value="1"/>
</dbReference>
<evidence type="ECO:0000313" key="21">
    <source>
        <dbReference type="Proteomes" id="UP000822688"/>
    </source>
</evidence>
<dbReference type="InterPro" id="IPR007644">
    <property type="entry name" value="RNA_pol_bsu_protrusion"/>
</dbReference>
<evidence type="ECO:0000256" key="5">
    <source>
        <dbReference type="ARBA" id="ARBA00022695"/>
    </source>
</evidence>
<evidence type="ECO:0000256" key="8">
    <source>
        <dbReference type="ARBA" id="ARBA00022833"/>
    </source>
</evidence>
<evidence type="ECO:0000256" key="12">
    <source>
        <dbReference type="RuleBase" id="RU000434"/>
    </source>
</evidence>
<keyword evidence="21" id="KW-1185">Reference proteome</keyword>
<dbReference type="Proteomes" id="UP000822688">
    <property type="component" value="Chromosome V"/>
</dbReference>
<keyword evidence="5 13" id="KW-0548">Nucleotidyltransferase</keyword>
<evidence type="ECO:0000259" key="15">
    <source>
        <dbReference type="Pfam" id="PF04560"/>
    </source>
</evidence>
<dbReference type="Gene3D" id="2.40.270.10">
    <property type="entry name" value="DNA-directed RNA polymerase, subunit 2, domain 6"/>
    <property type="match status" value="1"/>
</dbReference>
<dbReference type="InterPro" id="IPR009674">
    <property type="entry name" value="Rpa2_dom_4"/>
</dbReference>
<comment type="similarity">
    <text evidence="2 12">Belongs to the RNA polymerase beta chain family.</text>
</comment>
<feature type="domain" description="DNA-directed RNA polymerase I subunit RPA2" evidence="19">
    <location>
        <begin position="604"/>
        <end position="661"/>
    </location>
</feature>
<dbReference type="InterPro" id="IPR037034">
    <property type="entry name" value="RNA_pol_Rpb2_2_sf"/>
</dbReference>
<dbReference type="Gene3D" id="3.90.1800.10">
    <property type="entry name" value="RNA polymerase alpha subunit dimerisation domain"/>
    <property type="match status" value="1"/>
</dbReference>
<dbReference type="Gene3D" id="3.90.1100.10">
    <property type="match status" value="2"/>
</dbReference>
<evidence type="ECO:0000259" key="14">
    <source>
        <dbReference type="Pfam" id="PF00562"/>
    </source>
</evidence>
<dbReference type="InterPro" id="IPR015712">
    <property type="entry name" value="DNA-dir_RNA_pol_su2"/>
</dbReference>
<dbReference type="GO" id="GO:0005730">
    <property type="term" value="C:nucleolus"/>
    <property type="evidence" value="ECO:0007669"/>
    <property type="project" value="UniProtKB-SubCell"/>
</dbReference>
<feature type="domain" description="RNA polymerase Rpb2" evidence="16">
    <location>
        <begin position="222"/>
        <end position="400"/>
    </location>
</feature>
<reference evidence="20" key="1">
    <citation type="submission" date="2020-06" db="EMBL/GenBank/DDBJ databases">
        <title>WGS assembly of Ceratodon purpureus strain R40.</title>
        <authorList>
            <person name="Carey S.B."/>
            <person name="Jenkins J."/>
            <person name="Shu S."/>
            <person name="Lovell J.T."/>
            <person name="Sreedasyam A."/>
            <person name="Maumus F."/>
            <person name="Tiley G.P."/>
            <person name="Fernandez-Pozo N."/>
            <person name="Barry K."/>
            <person name="Chen C."/>
            <person name="Wang M."/>
            <person name="Lipzen A."/>
            <person name="Daum C."/>
            <person name="Saski C.A."/>
            <person name="Payton A.C."/>
            <person name="Mcbreen J.C."/>
            <person name="Conrad R.E."/>
            <person name="Kollar L.M."/>
            <person name="Olsson S."/>
            <person name="Huttunen S."/>
            <person name="Landis J.B."/>
            <person name="Wickett N.J."/>
            <person name="Johnson M.G."/>
            <person name="Rensing S.A."/>
            <person name="Grimwood J."/>
            <person name="Schmutz J."/>
            <person name="Mcdaniel S.F."/>
        </authorList>
    </citation>
    <scope>NUCLEOTIDE SEQUENCE</scope>
    <source>
        <strain evidence="20">R40</strain>
    </source>
</reference>
<feature type="domain" description="RNA polymerase Rpb2" evidence="18">
    <location>
        <begin position="486"/>
        <end position="550"/>
    </location>
</feature>
<dbReference type="Pfam" id="PF04563">
    <property type="entry name" value="RNA_pol_Rpb2_1"/>
    <property type="match status" value="1"/>
</dbReference>
<keyword evidence="3 13" id="KW-0240">DNA-directed RNA polymerase</keyword>
<evidence type="ECO:0000256" key="11">
    <source>
        <dbReference type="ARBA" id="ARBA00047768"/>
    </source>
</evidence>
<evidence type="ECO:0000256" key="3">
    <source>
        <dbReference type="ARBA" id="ARBA00022478"/>
    </source>
</evidence>
<dbReference type="FunFam" id="2.40.270.10:FF:000011">
    <property type="entry name" value="DNA-directed RNA polymerase subunit beta"/>
    <property type="match status" value="1"/>
</dbReference>
<evidence type="ECO:0000256" key="10">
    <source>
        <dbReference type="ARBA" id="ARBA00023242"/>
    </source>
</evidence>
<sequence length="1209" mass="133057">MVIGGRCDSGGGGLRVISGATIMASSQVSTRFGTFYSGRKEGELDCSSLHELTKPHVESYDYFVERGLEEAVRRLQPVELKHPVSGAALRLWVEKPNVSPPMKDLGSSALDQRLLPSECRLAGLTYRGIFTADICMQWNDGAVIRHNISYGKMPVMVKSSVCHLRGLDQQQMVAAKEEATEMGGYFICNGNERIIRLLIMPKRNYVVGVKRSSFRNRGPSYSDKGVMIRCVRPDQSAVTMRLYYMNYGSASLGFSVRRQEFLVPVGIVLKALIETNEFEIYEQLTTIQGELKDTKGAVGSQFVSQRAKIILEEVRQLALFTRFDCLQFLGNRFRPVMGLEDKQQQPATVGEQVLADHILCHLDNPRDKFNLLVFMLQKLFALVDGMAAPDNADALQNHEILLPGHLLTIVVKDRIQDWLLRVQGQLLKEMKEKPAGNDLLLKHVQKVFEKVPASDVSKKVEYLLNTGNLVSQSGLDFNQVGGFTLVAEKLNFLRYLSHFRSVHRGAFFATLRTTTVRKLLPESWGFMCPVHTPDGSPCGLLNHLTAACQISSDLDARGKKKDFFQIRKAVTKILVNFGVVPVLPKLSNLSPPEYLAVLLDGCVIGHVLTTIIPSVVEHLRRLKVVDGSEVPADMEIAYIPCTSAGSYPGLYLATTPSRLTRNVKQLSGDGSLELIGPLEQAYMEIKCPGGSESAGPKPTHDEINATAFLSVVASLTPWSDHNQSPRNMYQCQMGKQTMGFPAQALQCRADNKMYRIQTPQMPIAQTGAWNKYHMNQFPTGTNAIVAVLAYTGFDMEDAMILNKSSVERGLHYGQIYKSETIDLTESRQRGDGITNVFARSGALARFKEQPDKTANIVDTDGLPYVGQTLTEGDPYCSVLNKMTGAIKISKLKGSEAAIVDYVAAVSTGSKDPLQKVTIRTRHPRYPQIGDKFSSRHGQKGVCSQLWPDVDMPFSTVTGMRPDIIINPHAFPSRMTIGMLLESMAAKAGALDGRFVNATPFKKCSPEGGDGKDFAKTGGNDGSAEVFGKQMNAHGFNYHGTEVMYSGVLGTEFVCEIYLGVVYYQRLRHMVSDKYQVRSMGPVNPVTRQPVKGRKIGGGIRFGEMERDSLLAHGAAYLLHDRLHSCSDYHTANVCGFCGSLLSIVPLPTTRGTLGSLGLGLGKQAGGKKVCRVCSTSKGIETVAMPFVFRYLAAELAAMNIKLTMTLSQS</sequence>
<evidence type="ECO:0000259" key="17">
    <source>
        <dbReference type="Pfam" id="PF04563"/>
    </source>
</evidence>
<dbReference type="InterPro" id="IPR037033">
    <property type="entry name" value="DNA-dir_RNAP_su2_hyb_sf"/>
</dbReference>
<dbReference type="GO" id="GO:0000428">
    <property type="term" value="C:DNA-directed RNA polymerase complex"/>
    <property type="evidence" value="ECO:0007669"/>
    <property type="project" value="UniProtKB-KW"/>
</dbReference>
<dbReference type="Gene3D" id="3.90.1110.10">
    <property type="entry name" value="RNA polymerase Rpb2, domain 2"/>
    <property type="match status" value="1"/>
</dbReference>
<dbReference type="PANTHER" id="PTHR20856">
    <property type="entry name" value="DNA-DIRECTED RNA POLYMERASE I SUBUNIT 2"/>
    <property type="match status" value="1"/>
</dbReference>
<comment type="function">
    <text evidence="13">DNA-dependent RNA polymerase catalyzes the transcription of DNA into RNA using the four ribonucleoside triphosphates as substrates.</text>
</comment>
<keyword evidence="7" id="KW-0863">Zinc-finger</keyword>
<keyword evidence="9 13" id="KW-0804">Transcription</keyword>
<dbReference type="EMBL" id="CM026426">
    <property type="protein sequence ID" value="KAG0574330.1"/>
    <property type="molecule type" value="Genomic_DNA"/>
</dbReference>
<evidence type="ECO:0000256" key="1">
    <source>
        <dbReference type="ARBA" id="ARBA00004604"/>
    </source>
</evidence>
<comment type="catalytic activity">
    <reaction evidence="11">
        <text>RNA(n) + a ribonucleoside 5'-triphosphate = RNA(n+1) + diphosphate</text>
        <dbReference type="Rhea" id="RHEA:21248"/>
        <dbReference type="Rhea" id="RHEA-COMP:14527"/>
        <dbReference type="Rhea" id="RHEA-COMP:17342"/>
        <dbReference type="ChEBI" id="CHEBI:33019"/>
        <dbReference type="ChEBI" id="CHEBI:61557"/>
        <dbReference type="ChEBI" id="CHEBI:140395"/>
        <dbReference type="EC" id="2.7.7.6"/>
    </reaction>
    <physiologicalReaction direction="left-to-right" evidence="11">
        <dbReference type="Rhea" id="RHEA:21249"/>
    </physiologicalReaction>
</comment>
<dbReference type="InterPro" id="IPR007642">
    <property type="entry name" value="RNA_pol_Rpb2_2"/>
</dbReference>
<dbReference type="FunFam" id="3.90.1100.10:FF:000008">
    <property type="entry name" value="DNA-directed RNA polymerase subunit beta"/>
    <property type="match status" value="1"/>
</dbReference>
<keyword evidence="6" id="KW-0479">Metal-binding</keyword>
<dbReference type="GO" id="GO:0008270">
    <property type="term" value="F:zinc ion binding"/>
    <property type="evidence" value="ECO:0007669"/>
    <property type="project" value="UniProtKB-KW"/>
</dbReference>
<dbReference type="GO" id="GO:0003677">
    <property type="term" value="F:DNA binding"/>
    <property type="evidence" value="ECO:0007669"/>
    <property type="project" value="InterPro"/>
</dbReference>
<dbReference type="AlphaFoldDB" id="A0A8T0HTG0"/>
<dbReference type="GO" id="GO:0006362">
    <property type="term" value="P:transcription elongation by RNA polymerase I"/>
    <property type="evidence" value="ECO:0007669"/>
    <property type="project" value="UniProtKB-ARBA"/>
</dbReference>
<comment type="subcellular location">
    <subcellularLocation>
        <location evidence="1">Nucleus</location>
        <location evidence="1">Nucleolus</location>
    </subcellularLocation>
</comment>
<dbReference type="CDD" id="cd00653">
    <property type="entry name" value="RNA_pol_B_RPB2"/>
    <property type="match status" value="1"/>
</dbReference>
<dbReference type="Pfam" id="PF06883">
    <property type="entry name" value="RNA_pol_Rpa2_4"/>
    <property type="match status" value="1"/>
</dbReference>
<feature type="domain" description="RNA polymerase Rpb2" evidence="15">
    <location>
        <begin position="1097"/>
        <end position="1206"/>
    </location>
</feature>
<dbReference type="GO" id="GO:0032549">
    <property type="term" value="F:ribonucleoside binding"/>
    <property type="evidence" value="ECO:0007669"/>
    <property type="project" value="InterPro"/>
</dbReference>
<dbReference type="InterPro" id="IPR014724">
    <property type="entry name" value="RNA_pol_RPB2_OB-fold"/>
</dbReference>
<accession>A0A8T0HTG0</accession>
<evidence type="ECO:0000259" key="16">
    <source>
        <dbReference type="Pfam" id="PF04561"/>
    </source>
</evidence>
<evidence type="ECO:0000256" key="4">
    <source>
        <dbReference type="ARBA" id="ARBA00022679"/>
    </source>
</evidence>
<dbReference type="Pfam" id="PF04560">
    <property type="entry name" value="RNA_pol_Rpb2_7"/>
    <property type="match status" value="1"/>
</dbReference>
<dbReference type="InterPro" id="IPR007641">
    <property type="entry name" value="RNA_pol_Rpb2_7"/>
</dbReference>
<organism evidence="20 21">
    <name type="scientific">Ceratodon purpureus</name>
    <name type="common">Fire moss</name>
    <name type="synonym">Dicranum purpureum</name>
    <dbReference type="NCBI Taxonomy" id="3225"/>
    <lineage>
        <taxon>Eukaryota</taxon>
        <taxon>Viridiplantae</taxon>
        <taxon>Streptophyta</taxon>
        <taxon>Embryophyta</taxon>
        <taxon>Bryophyta</taxon>
        <taxon>Bryophytina</taxon>
        <taxon>Bryopsida</taxon>
        <taxon>Dicranidae</taxon>
        <taxon>Pseudoditrichales</taxon>
        <taxon>Ditrichaceae</taxon>
        <taxon>Ceratodon</taxon>
    </lineage>
</organism>
<dbReference type="GO" id="GO:0003899">
    <property type="term" value="F:DNA-directed RNA polymerase activity"/>
    <property type="evidence" value="ECO:0007669"/>
    <property type="project" value="UniProtKB-EC"/>
</dbReference>
<keyword evidence="8" id="KW-0862">Zinc</keyword>
<evidence type="ECO:0000259" key="19">
    <source>
        <dbReference type="Pfam" id="PF06883"/>
    </source>
</evidence>
<dbReference type="FunFam" id="2.40.50.150:FF:000004">
    <property type="entry name" value="DNA-directed RNA polymerase subunit beta"/>
    <property type="match status" value="1"/>
</dbReference>
<evidence type="ECO:0000256" key="13">
    <source>
        <dbReference type="RuleBase" id="RU363031"/>
    </source>
</evidence>
<evidence type="ECO:0000256" key="2">
    <source>
        <dbReference type="ARBA" id="ARBA00006835"/>
    </source>
</evidence>
<dbReference type="FunFam" id="3.90.1110.10:FF:000007">
    <property type="entry name" value="DNA-directed RNA polymerase subunit beta"/>
    <property type="match status" value="1"/>
</dbReference>
<dbReference type="FunFam" id="3.90.1800.10:FF:000004">
    <property type="entry name" value="DNA-directed RNA polymerase subunit beta"/>
    <property type="match status" value="1"/>
</dbReference>
<dbReference type="InterPro" id="IPR007120">
    <property type="entry name" value="DNA-dir_RNAP_su2_dom"/>
</dbReference>
<comment type="caution">
    <text evidence="20">The sequence shown here is derived from an EMBL/GenBank/DDBJ whole genome shotgun (WGS) entry which is preliminary data.</text>
</comment>
<evidence type="ECO:0000259" key="18">
    <source>
        <dbReference type="Pfam" id="PF04565"/>
    </source>
</evidence>
<keyword evidence="4 13" id="KW-0808">Transferase</keyword>
<keyword evidence="10" id="KW-0539">Nucleus</keyword>
<feature type="domain" description="DNA-directed RNA polymerase subunit 2 hybrid-binding" evidence="14">
    <location>
        <begin position="712"/>
        <end position="1094"/>
    </location>
</feature>
<proteinExistence type="inferred from homology"/>
<evidence type="ECO:0000256" key="6">
    <source>
        <dbReference type="ARBA" id="ARBA00022723"/>
    </source>
</evidence>
<feature type="domain" description="RNA polymerase beta subunit protrusion" evidence="17">
    <location>
        <begin position="51"/>
        <end position="434"/>
    </location>
</feature>
<evidence type="ECO:0000256" key="7">
    <source>
        <dbReference type="ARBA" id="ARBA00022771"/>
    </source>
</evidence>
<dbReference type="Pfam" id="PF04565">
    <property type="entry name" value="RNA_pol_Rpb2_3"/>
    <property type="match status" value="1"/>
</dbReference>
<dbReference type="InterPro" id="IPR007645">
    <property type="entry name" value="RNA_pol_Rpb2_3"/>
</dbReference>
<dbReference type="Pfam" id="PF00562">
    <property type="entry name" value="RNA_pol_Rpb2_6"/>
    <property type="match status" value="1"/>
</dbReference>
<name>A0A8T0HTG0_CERPU</name>
<dbReference type="PROSITE" id="PS01166">
    <property type="entry name" value="RNA_POL_BETA"/>
    <property type="match status" value="1"/>
</dbReference>
<evidence type="ECO:0000313" key="20">
    <source>
        <dbReference type="EMBL" id="KAG0574330.1"/>
    </source>
</evidence>
<dbReference type="FunFam" id="3.90.1100.10:FF:000028">
    <property type="entry name" value="DNA-directed RNA polymerase subunit beta"/>
    <property type="match status" value="1"/>
</dbReference>
<gene>
    <name evidence="20" type="ORF">KC19_VG255100</name>
</gene>
<dbReference type="EC" id="2.7.7.6" evidence="13"/>
<protein>
    <recommendedName>
        <fullName evidence="13">DNA-directed RNA polymerase subunit beta</fullName>
        <ecNumber evidence="13">2.7.7.6</ecNumber>
    </recommendedName>
</protein>
<evidence type="ECO:0000256" key="9">
    <source>
        <dbReference type="ARBA" id="ARBA00023163"/>
    </source>
</evidence>